<gene>
    <name evidence="1" type="ORF">mPipKuh1_009279</name>
</gene>
<comment type="caution">
    <text evidence="1">The sequence shown here is derived from an EMBL/GenBank/DDBJ whole genome shotgun (WGS) entry which is preliminary data.</text>
</comment>
<evidence type="ECO:0000313" key="1">
    <source>
        <dbReference type="EMBL" id="KAF6304826.1"/>
    </source>
</evidence>
<protein>
    <submittedName>
        <fullName evidence="1">Uncharacterized protein</fullName>
    </submittedName>
</protein>
<organism evidence="1 2">
    <name type="scientific">Pipistrellus kuhlii</name>
    <name type="common">Kuhl's pipistrelle</name>
    <dbReference type="NCBI Taxonomy" id="59472"/>
    <lineage>
        <taxon>Eukaryota</taxon>
        <taxon>Metazoa</taxon>
        <taxon>Chordata</taxon>
        <taxon>Craniata</taxon>
        <taxon>Vertebrata</taxon>
        <taxon>Euteleostomi</taxon>
        <taxon>Mammalia</taxon>
        <taxon>Eutheria</taxon>
        <taxon>Laurasiatheria</taxon>
        <taxon>Chiroptera</taxon>
        <taxon>Yangochiroptera</taxon>
        <taxon>Vespertilionidae</taxon>
        <taxon>Pipistrellus</taxon>
    </lineage>
</organism>
<name>A0A7J7TW68_PIPKU</name>
<proteinExistence type="predicted"/>
<dbReference type="AlphaFoldDB" id="A0A7J7TW68"/>
<sequence>MRYYCREWSHNCTQPPQGKGNLRPGGCERSGWDWVCRGSGERLKAKSDALMCVKTRALCNKNYSEPSNYQLSPSHQRALHWLHFRCCLQGQSKGLLQGKKLFYSEPEHWEVLSLSVKSTNSDGVPPQPMPGCLLFFP</sequence>
<accession>A0A7J7TW68</accession>
<keyword evidence="2" id="KW-1185">Reference proteome</keyword>
<dbReference type="Proteomes" id="UP000558488">
    <property type="component" value="Unassembled WGS sequence"/>
</dbReference>
<evidence type="ECO:0000313" key="2">
    <source>
        <dbReference type="Proteomes" id="UP000558488"/>
    </source>
</evidence>
<dbReference type="EMBL" id="JACAGB010000024">
    <property type="protein sequence ID" value="KAF6304826.1"/>
    <property type="molecule type" value="Genomic_DNA"/>
</dbReference>
<reference evidence="1 2" key="1">
    <citation type="journal article" date="2020" name="Nature">
        <title>Six reference-quality genomes reveal evolution of bat adaptations.</title>
        <authorList>
            <person name="Jebb D."/>
            <person name="Huang Z."/>
            <person name="Pippel M."/>
            <person name="Hughes G.M."/>
            <person name="Lavrichenko K."/>
            <person name="Devanna P."/>
            <person name="Winkler S."/>
            <person name="Jermiin L.S."/>
            <person name="Skirmuntt E.C."/>
            <person name="Katzourakis A."/>
            <person name="Burkitt-Gray L."/>
            <person name="Ray D.A."/>
            <person name="Sullivan K.A.M."/>
            <person name="Roscito J.G."/>
            <person name="Kirilenko B.M."/>
            <person name="Davalos L.M."/>
            <person name="Corthals A.P."/>
            <person name="Power M.L."/>
            <person name="Jones G."/>
            <person name="Ransome R.D."/>
            <person name="Dechmann D.K.N."/>
            <person name="Locatelli A.G."/>
            <person name="Puechmaille S.J."/>
            <person name="Fedrigo O."/>
            <person name="Jarvis E.D."/>
            <person name="Hiller M."/>
            <person name="Vernes S.C."/>
            <person name="Myers E.W."/>
            <person name="Teeling E.C."/>
        </authorList>
    </citation>
    <scope>NUCLEOTIDE SEQUENCE [LARGE SCALE GENOMIC DNA]</scope>
    <source>
        <strain evidence="1">MPipKuh1</strain>
        <tissue evidence="1">Flight muscle</tissue>
    </source>
</reference>